<proteinExistence type="predicted"/>
<comment type="caution">
    <text evidence="5">The sequence shown here is derived from an EMBL/GenBank/DDBJ whole genome shotgun (WGS) entry which is preliminary data.</text>
</comment>
<dbReference type="PANTHER" id="PTHR45586:SF1">
    <property type="entry name" value="LIPOPOLYSACCHARIDE ASSEMBLY PROTEIN B"/>
    <property type="match status" value="1"/>
</dbReference>
<evidence type="ECO:0000256" key="2">
    <source>
        <dbReference type="ARBA" id="ARBA00022803"/>
    </source>
</evidence>
<dbReference type="EMBL" id="DMND01000175">
    <property type="protein sequence ID" value="HAN28616.1"/>
    <property type="molecule type" value="Genomic_DNA"/>
</dbReference>
<keyword evidence="4" id="KW-0732">Signal</keyword>
<organism evidence="5 6">
    <name type="scientific">Haliea salexigens</name>
    <dbReference type="NCBI Taxonomy" id="287487"/>
    <lineage>
        <taxon>Bacteria</taxon>
        <taxon>Pseudomonadati</taxon>
        <taxon>Pseudomonadota</taxon>
        <taxon>Gammaproteobacteria</taxon>
        <taxon>Cellvibrionales</taxon>
        <taxon>Halieaceae</taxon>
        <taxon>Haliea</taxon>
    </lineage>
</organism>
<accession>A0A3C1KQY3</accession>
<gene>
    <name evidence="5" type="ORF">DCP75_13000</name>
</gene>
<dbReference type="AlphaFoldDB" id="A0A3C1KQY3"/>
<keyword evidence="2 3" id="KW-0802">TPR repeat</keyword>
<dbReference type="SMART" id="SM00028">
    <property type="entry name" value="TPR"/>
    <property type="match status" value="4"/>
</dbReference>
<dbReference type="PANTHER" id="PTHR45586">
    <property type="entry name" value="TPR REPEAT-CONTAINING PROTEIN PA4667"/>
    <property type="match status" value="1"/>
</dbReference>
<evidence type="ECO:0000313" key="5">
    <source>
        <dbReference type="EMBL" id="HAN28616.1"/>
    </source>
</evidence>
<evidence type="ECO:0000313" key="6">
    <source>
        <dbReference type="Proteomes" id="UP000259273"/>
    </source>
</evidence>
<evidence type="ECO:0000256" key="1">
    <source>
        <dbReference type="ARBA" id="ARBA00022737"/>
    </source>
</evidence>
<feature type="chain" id="PRO_5017650185" evidence="4">
    <location>
        <begin position="22"/>
        <end position="445"/>
    </location>
</feature>
<dbReference type="PROSITE" id="PS50005">
    <property type="entry name" value="TPR"/>
    <property type="match status" value="1"/>
</dbReference>
<dbReference type="Proteomes" id="UP000259273">
    <property type="component" value="Unassembled WGS sequence"/>
</dbReference>
<reference evidence="5 6" key="1">
    <citation type="journal article" date="2018" name="Nat. Biotechnol.">
        <title>A standardized bacterial taxonomy based on genome phylogeny substantially revises the tree of life.</title>
        <authorList>
            <person name="Parks D.H."/>
            <person name="Chuvochina M."/>
            <person name="Waite D.W."/>
            <person name="Rinke C."/>
            <person name="Skarshewski A."/>
            <person name="Chaumeil P.A."/>
            <person name="Hugenholtz P."/>
        </authorList>
    </citation>
    <scope>NUCLEOTIDE SEQUENCE [LARGE SCALE GENOMIC DNA]</scope>
    <source>
        <strain evidence="5">UBA9158</strain>
    </source>
</reference>
<dbReference type="Pfam" id="PF13181">
    <property type="entry name" value="TPR_8"/>
    <property type="match status" value="1"/>
</dbReference>
<sequence>MKLYDPTRWLRSALLALPLAATPVVLDQAGAEFGFAPLAAAVAQEGGGDQRETRRTPALRNAVYEKLSEAQAAAEAQDLAGASRVLDEMLGAGGKNELNSYELANVYNLYAFIHYSREDYNKALQAYENVVRQPDIPLAMEINTRYTIAQLYFVQEQWQQGVNALLSWFAMTDNPPEDAYVLLAQGYYQLNDYPKALNNVEKAISMYKEKAKVPKEQWYNLARFLYFDKNDVTNAVRVLEELLTHYPDKQYWVQLSHMYGEQKRDSEQLAAMEAAYVQDMLDKGSEQVTMAYLYLNAEVPYKAAKVMDKGLGNKSVEATSRNYEILGNAYRQAQEIDKAIPAMEEAAARSEDGELYTRLGNIYLDGDEFKKAIDAITKGLARGGVKRPDTARLVLGMAYFNDKQYEKAREAFKAAGRDERSAKFSRQWIQYMDSELDRQRQLQEG</sequence>
<dbReference type="InterPro" id="IPR051012">
    <property type="entry name" value="CellSynth/LPSAsmb/PSIAsmb"/>
</dbReference>
<dbReference type="SUPFAM" id="SSF48452">
    <property type="entry name" value="TPR-like"/>
    <property type="match status" value="2"/>
</dbReference>
<keyword evidence="1" id="KW-0677">Repeat</keyword>
<dbReference type="InterPro" id="IPR019734">
    <property type="entry name" value="TPR_rpt"/>
</dbReference>
<evidence type="ECO:0000256" key="3">
    <source>
        <dbReference type="PROSITE-ProRule" id="PRU00339"/>
    </source>
</evidence>
<evidence type="ECO:0000256" key="4">
    <source>
        <dbReference type="SAM" id="SignalP"/>
    </source>
</evidence>
<dbReference type="STRING" id="1121937.GCA_000423125_02501"/>
<protein>
    <submittedName>
        <fullName evidence="5">Tetratricopeptide repeat protein</fullName>
    </submittedName>
</protein>
<feature type="signal peptide" evidence="4">
    <location>
        <begin position="1"/>
        <end position="21"/>
    </location>
</feature>
<feature type="repeat" description="TPR" evidence="3">
    <location>
        <begin position="177"/>
        <end position="210"/>
    </location>
</feature>
<dbReference type="Pfam" id="PF13432">
    <property type="entry name" value="TPR_16"/>
    <property type="match status" value="2"/>
</dbReference>
<dbReference type="Gene3D" id="1.25.40.10">
    <property type="entry name" value="Tetratricopeptide repeat domain"/>
    <property type="match status" value="3"/>
</dbReference>
<dbReference type="InterPro" id="IPR011990">
    <property type="entry name" value="TPR-like_helical_dom_sf"/>
</dbReference>
<name>A0A3C1KQY3_9GAMM</name>